<gene>
    <name evidence="2" type="ORF">BJ322DRAFT_427816</name>
</gene>
<feature type="region of interest" description="Disordered" evidence="1">
    <location>
        <begin position="578"/>
        <end position="613"/>
    </location>
</feature>
<proteinExistence type="predicted"/>
<organism evidence="2 3">
    <name type="scientific">Thelephora terrestris</name>
    <dbReference type="NCBI Taxonomy" id="56493"/>
    <lineage>
        <taxon>Eukaryota</taxon>
        <taxon>Fungi</taxon>
        <taxon>Dikarya</taxon>
        <taxon>Basidiomycota</taxon>
        <taxon>Agaricomycotina</taxon>
        <taxon>Agaricomycetes</taxon>
        <taxon>Thelephorales</taxon>
        <taxon>Thelephoraceae</taxon>
        <taxon>Thelephora</taxon>
    </lineage>
</organism>
<feature type="region of interest" description="Disordered" evidence="1">
    <location>
        <begin position="525"/>
        <end position="565"/>
    </location>
</feature>
<dbReference type="OrthoDB" id="3256495at2759"/>
<feature type="compositionally biased region" description="Basic and acidic residues" evidence="1">
    <location>
        <begin position="594"/>
        <end position="613"/>
    </location>
</feature>
<protein>
    <submittedName>
        <fullName evidence="2">Uncharacterized protein</fullName>
    </submittedName>
</protein>
<comment type="caution">
    <text evidence="2">The sequence shown here is derived from an EMBL/GenBank/DDBJ whole genome shotgun (WGS) entry which is preliminary data.</text>
</comment>
<feature type="region of interest" description="Disordered" evidence="1">
    <location>
        <begin position="727"/>
        <end position="746"/>
    </location>
</feature>
<feature type="compositionally biased region" description="Polar residues" evidence="1">
    <location>
        <begin position="194"/>
        <end position="203"/>
    </location>
</feature>
<feature type="compositionally biased region" description="Low complexity" evidence="1">
    <location>
        <begin position="538"/>
        <end position="551"/>
    </location>
</feature>
<feature type="compositionally biased region" description="Polar residues" evidence="1">
    <location>
        <begin position="36"/>
        <end position="58"/>
    </location>
</feature>
<feature type="compositionally biased region" description="Low complexity" evidence="1">
    <location>
        <begin position="117"/>
        <end position="139"/>
    </location>
</feature>
<evidence type="ECO:0000313" key="2">
    <source>
        <dbReference type="EMBL" id="KAF9791111.1"/>
    </source>
</evidence>
<reference evidence="2" key="2">
    <citation type="submission" date="2020-11" db="EMBL/GenBank/DDBJ databases">
        <authorList>
            <consortium name="DOE Joint Genome Institute"/>
            <person name="Kuo A."/>
            <person name="Miyauchi S."/>
            <person name="Kiss E."/>
            <person name="Drula E."/>
            <person name="Kohler A."/>
            <person name="Sanchez-Garcia M."/>
            <person name="Andreopoulos B."/>
            <person name="Barry K.W."/>
            <person name="Bonito G."/>
            <person name="Buee M."/>
            <person name="Carver A."/>
            <person name="Chen C."/>
            <person name="Cichocki N."/>
            <person name="Clum A."/>
            <person name="Culley D."/>
            <person name="Crous P.W."/>
            <person name="Fauchery L."/>
            <person name="Girlanda M."/>
            <person name="Hayes R."/>
            <person name="Keri Z."/>
            <person name="Labutti K."/>
            <person name="Lipzen A."/>
            <person name="Lombard V."/>
            <person name="Magnuson J."/>
            <person name="Maillard F."/>
            <person name="Morin E."/>
            <person name="Murat C."/>
            <person name="Nolan M."/>
            <person name="Ohm R."/>
            <person name="Pangilinan J."/>
            <person name="Pereira M."/>
            <person name="Perotto S."/>
            <person name="Peter M."/>
            <person name="Riley R."/>
            <person name="Sitrit Y."/>
            <person name="Stielow B."/>
            <person name="Szollosi G."/>
            <person name="Zifcakova L."/>
            <person name="Stursova M."/>
            <person name="Spatafora J.W."/>
            <person name="Tedersoo L."/>
            <person name="Vaario L.-M."/>
            <person name="Yamada A."/>
            <person name="Yan M."/>
            <person name="Wang P."/>
            <person name="Xu J."/>
            <person name="Bruns T."/>
            <person name="Baldrian P."/>
            <person name="Vilgalys R."/>
            <person name="Henrissat B."/>
            <person name="Grigoriev I.V."/>
            <person name="Hibbett D."/>
            <person name="Nagy L.G."/>
            <person name="Martin F.M."/>
        </authorList>
    </citation>
    <scope>NUCLEOTIDE SEQUENCE</scope>
    <source>
        <strain evidence="2">UH-Tt-Lm1</strain>
    </source>
</reference>
<keyword evidence="3" id="KW-1185">Reference proteome</keyword>
<dbReference type="Proteomes" id="UP000736335">
    <property type="component" value="Unassembled WGS sequence"/>
</dbReference>
<feature type="region of interest" description="Disordered" evidence="1">
    <location>
        <begin position="18"/>
        <end position="203"/>
    </location>
</feature>
<feature type="compositionally biased region" description="Basic and acidic residues" evidence="1">
    <location>
        <begin position="103"/>
        <end position="114"/>
    </location>
</feature>
<feature type="compositionally biased region" description="Acidic residues" evidence="1">
    <location>
        <begin position="25"/>
        <end position="35"/>
    </location>
</feature>
<evidence type="ECO:0000313" key="3">
    <source>
        <dbReference type="Proteomes" id="UP000736335"/>
    </source>
</evidence>
<reference evidence="2" key="1">
    <citation type="journal article" date="2020" name="Nat. Commun.">
        <title>Large-scale genome sequencing of mycorrhizal fungi provides insights into the early evolution of symbiotic traits.</title>
        <authorList>
            <person name="Miyauchi S."/>
            <person name="Kiss E."/>
            <person name="Kuo A."/>
            <person name="Drula E."/>
            <person name="Kohler A."/>
            <person name="Sanchez-Garcia M."/>
            <person name="Morin E."/>
            <person name="Andreopoulos B."/>
            <person name="Barry K.W."/>
            <person name="Bonito G."/>
            <person name="Buee M."/>
            <person name="Carver A."/>
            <person name="Chen C."/>
            <person name="Cichocki N."/>
            <person name="Clum A."/>
            <person name="Culley D."/>
            <person name="Crous P.W."/>
            <person name="Fauchery L."/>
            <person name="Girlanda M."/>
            <person name="Hayes R.D."/>
            <person name="Keri Z."/>
            <person name="LaButti K."/>
            <person name="Lipzen A."/>
            <person name="Lombard V."/>
            <person name="Magnuson J."/>
            <person name="Maillard F."/>
            <person name="Murat C."/>
            <person name="Nolan M."/>
            <person name="Ohm R.A."/>
            <person name="Pangilinan J."/>
            <person name="Pereira M.F."/>
            <person name="Perotto S."/>
            <person name="Peter M."/>
            <person name="Pfister S."/>
            <person name="Riley R."/>
            <person name="Sitrit Y."/>
            <person name="Stielow J.B."/>
            <person name="Szollosi G."/>
            <person name="Zifcakova L."/>
            <person name="Stursova M."/>
            <person name="Spatafora J.W."/>
            <person name="Tedersoo L."/>
            <person name="Vaario L.M."/>
            <person name="Yamada A."/>
            <person name="Yan M."/>
            <person name="Wang P."/>
            <person name="Xu J."/>
            <person name="Bruns T."/>
            <person name="Baldrian P."/>
            <person name="Vilgalys R."/>
            <person name="Dunand C."/>
            <person name="Henrissat B."/>
            <person name="Grigoriev I.V."/>
            <person name="Hibbett D."/>
            <person name="Nagy L.G."/>
            <person name="Martin F.M."/>
        </authorList>
    </citation>
    <scope>NUCLEOTIDE SEQUENCE</scope>
    <source>
        <strain evidence="2">UH-Tt-Lm1</strain>
    </source>
</reference>
<dbReference type="EMBL" id="WIUZ02000002">
    <property type="protein sequence ID" value="KAF9791111.1"/>
    <property type="molecule type" value="Genomic_DNA"/>
</dbReference>
<name>A0A9P6HPU5_9AGAM</name>
<accession>A0A9P6HPU5</accession>
<dbReference type="AlphaFoldDB" id="A0A9P6HPU5"/>
<sequence>MDISDNALDSEYECISSSESLLDTDFSEQSEDENQFTDYNHSYAASLSPQLSGSNFSFRDSDATGPWIGQPPTDDEEPLDHPFVSPSDSDSDLDQEAAPVKTDNPEDQRVKEALDQSMVSTLSSSRSGSFGRSSMSSSRPSKDIRLSFPDPIASTTDDIRRSYEELDASATRRSRSRRNSHEDQVPAEAAPESESITDLCVSSTQELSPRDSIPSAILTATDLFIVLYGFSIGDKLDLVDRLLRSHSSGSGLELVDTIQVHPPCSQILAIRELRSPNQFRGIPPRVVTIIDKTQSLDFRSISGLSYDKPSLGIIFFPQRAFSVVPDHTYYLPLVASTSYTKDTPGGIDSVRSSAESNWKDLGVSHDKLLFNLPASPVVETETVMEYDPRMVSAAFKKLIPPLEPVKDHTTLCVEHSGRWGRFIARTYFSEPLVMHIFFGLMCALVGYIATGRTDIPVALVPASTAILTLPPNAGNPGSWAASDDGNSQPAISIAVPTSTVSSSILPAISSNLGLTIFNPPGSLSVVDSPPLQAPQPSTPDSASSPSSSTPSAEHRNKNLNQDVISRPTNNALVISHDSEPSALAPSSATPTPKPDIKHHVKSSENSEKGKGRETVEDVLHDLSLQLASSVTSVSQALDMDFIRALAASFNREVSEIIAFLDQFVREIKSQGINFFEDPKNAMKKLKKKLTRGNRQAKKNAKTIVEVGERFFGMVRSGLEAAAAVTRETEQGEVKKSGKSTRGARAKERALKMHKKVFKSEEWLKHQRAIAERRAGPVQAH</sequence>
<evidence type="ECO:0000256" key="1">
    <source>
        <dbReference type="SAM" id="MobiDB-lite"/>
    </source>
</evidence>